<reference evidence="2 3" key="1">
    <citation type="journal article" date="2018" name="Elife">
        <title>Discovery and characterization of a prevalent human gut bacterial enzyme sufficient for the inactivation of a family of plant toxins.</title>
        <authorList>
            <person name="Koppel N."/>
            <person name="Bisanz J.E."/>
            <person name="Pandelia M.E."/>
            <person name="Turnbaugh P.J."/>
            <person name="Balskus E.P."/>
        </authorList>
    </citation>
    <scope>NUCLEOTIDE SEQUENCE [LARGE SCALE GENOMIC DNA]</scope>
    <source>
        <strain evidence="2 3">3C</strain>
    </source>
</reference>
<dbReference type="AlphaFoldDB" id="A0A369M9G7"/>
<organism evidence="2 3">
    <name type="scientific">Gordonibacter pamelaeae</name>
    <dbReference type="NCBI Taxonomy" id="471189"/>
    <lineage>
        <taxon>Bacteria</taxon>
        <taxon>Bacillati</taxon>
        <taxon>Actinomycetota</taxon>
        <taxon>Coriobacteriia</taxon>
        <taxon>Eggerthellales</taxon>
        <taxon>Eggerthellaceae</taxon>
        <taxon>Gordonibacter</taxon>
    </lineage>
</organism>
<dbReference type="Proteomes" id="UP000254000">
    <property type="component" value="Unassembled WGS sequence"/>
</dbReference>
<dbReference type="Pfam" id="PF18978">
    <property type="entry name" value="DUF5714"/>
    <property type="match status" value="1"/>
</dbReference>
<gene>
    <name evidence="2" type="ORF">C1877_01405</name>
</gene>
<sequence>MDNLSWVVDECIGELGKSVAPCDLLERLFADPRCPAFGADHHFIVGACLLTALASAKGDSGETLLSRLSELGVRSSSVPGAACARWGVCGAGVSAGMAYAIASGNEPLKENGWAEGQKMVALIGLAIADAGAPRCCKRDSRIAVEVAAGIFERDFCVSFPSPEPRKARCAFSEANAVCLRENCSYYENR</sequence>
<dbReference type="InterPro" id="IPR043768">
    <property type="entry name" value="DUF5714"/>
</dbReference>
<evidence type="ECO:0000313" key="3">
    <source>
        <dbReference type="Proteomes" id="UP000254000"/>
    </source>
</evidence>
<feature type="domain" description="DUF5714" evidence="1">
    <location>
        <begin position="17"/>
        <end position="186"/>
    </location>
</feature>
<proteinExistence type="predicted"/>
<accession>A0A369M9G7</accession>
<comment type="caution">
    <text evidence="2">The sequence shown here is derived from an EMBL/GenBank/DDBJ whole genome shotgun (WGS) entry which is preliminary data.</text>
</comment>
<evidence type="ECO:0000259" key="1">
    <source>
        <dbReference type="Pfam" id="PF18978"/>
    </source>
</evidence>
<dbReference type="OrthoDB" id="9765084at2"/>
<dbReference type="GeneID" id="78358371"/>
<dbReference type="RefSeq" id="WP_114568160.1">
    <property type="nucleotide sequence ID" value="NZ_CABMMS010000001.1"/>
</dbReference>
<name>A0A369M9G7_9ACTN</name>
<evidence type="ECO:0000313" key="2">
    <source>
        <dbReference type="EMBL" id="RDB67126.1"/>
    </source>
</evidence>
<keyword evidence="3" id="KW-1185">Reference proteome</keyword>
<dbReference type="EMBL" id="PPTS01000001">
    <property type="protein sequence ID" value="RDB67126.1"/>
    <property type="molecule type" value="Genomic_DNA"/>
</dbReference>
<protein>
    <recommendedName>
        <fullName evidence="1">DUF5714 domain-containing protein</fullName>
    </recommendedName>
</protein>